<sequence length="297" mass="33115">MNHMGCRWVCGLNHVMGRARCSANYWAASISGPNRCGPSKRGDFKQPSSYPTINLTTLPAPTAIHELISLSHPPPPVKFVFDPRGLHRSVHSCSTKPPTPAAAAHPAAIMRSNCRHFAWKSGWPIGLPFPVIILDNLDHTSRICYETDENVSEESENESNDGVDELLDDVFPMDDLLEDINLLREDIADEIVENVDVHDSDANKDDFIDDDIDNSDYSMEDYGSELNLDDSETENHNKDNEIVDSDDDDDDWQPARPEPPRTQPPTHSYEVSGHQFAAGAEVFGHQFAADIQIKEPI</sequence>
<organism evidence="2 3">
    <name type="scientific">Mikania micrantha</name>
    <name type="common">bitter vine</name>
    <dbReference type="NCBI Taxonomy" id="192012"/>
    <lineage>
        <taxon>Eukaryota</taxon>
        <taxon>Viridiplantae</taxon>
        <taxon>Streptophyta</taxon>
        <taxon>Embryophyta</taxon>
        <taxon>Tracheophyta</taxon>
        <taxon>Spermatophyta</taxon>
        <taxon>Magnoliopsida</taxon>
        <taxon>eudicotyledons</taxon>
        <taxon>Gunneridae</taxon>
        <taxon>Pentapetalae</taxon>
        <taxon>asterids</taxon>
        <taxon>campanulids</taxon>
        <taxon>Asterales</taxon>
        <taxon>Asteraceae</taxon>
        <taxon>Asteroideae</taxon>
        <taxon>Heliantheae alliance</taxon>
        <taxon>Eupatorieae</taxon>
        <taxon>Mikania</taxon>
    </lineage>
</organism>
<feature type="region of interest" description="Disordered" evidence="1">
    <location>
        <begin position="201"/>
        <end position="275"/>
    </location>
</feature>
<accession>A0A5N6P448</accession>
<dbReference type="EMBL" id="SZYD01000006">
    <property type="protein sequence ID" value="KAD5960481.1"/>
    <property type="molecule type" value="Genomic_DNA"/>
</dbReference>
<comment type="caution">
    <text evidence="2">The sequence shown here is derived from an EMBL/GenBank/DDBJ whole genome shotgun (WGS) entry which is preliminary data.</text>
</comment>
<dbReference type="Proteomes" id="UP000326396">
    <property type="component" value="Linkage Group LG14"/>
</dbReference>
<keyword evidence="3" id="KW-1185">Reference proteome</keyword>
<proteinExistence type="predicted"/>
<evidence type="ECO:0000313" key="3">
    <source>
        <dbReference type="Proteomes" id="UP000326396"/>
    </source>
</evidence>
<evidence type="ECO:0000313" key="2">
    <source>
        <dbReference type="EMBL" id="KAD5960481.1"/>
    </source>
</evidence>
<dbReference type="AlphaFoldDB" id="A0A5N6P448"/>
<evidence type="ECO:0000256" key="1">
    <source>
        <dbReference type="SAM" id="MobiDB-lite"/>
    </source>
</evidence>
<feature type="compositionally biased region" description="Acidic residues" evidence="1">
    <location>
        <begin position="207"/>
        <end position="232"/>
    </location>
</feature>
<gene>
    <name evidence="2" type="ORF">E3N88_11953</name>
</gene>
<feature type="compositionally biased region" description="Acidic residues" evidence="1">
    <location>
        <begin position="242"/>
        <end position="252"/>
    </location>
</feature>
<protein>
    <submittedName>
        <fullName evidence="2">Uncharacterized protein</fullName>
    </submittedName>
</protein>
<reference evidence="2 3" key="1">
    <citation type="submission" date="2019-05" db="EMBL/GenBank/DDBJ databases">
        <title>Mikania micrantha, genome provides insights into the molecular mechanism of rapid growth.</title>
        <authorList>
            <person name="Liu B."/>
        </authorList>
    </citation>
    <scope>NUCLEOTIDE SEQUENCE [LARGE SCALE GENOMIC DNA]</scope>
    <source>
        <strain evidence="2">NLD-2019</strain>
        <tissue evidence="2">Leaf</tissue>
    </source>
</reference>
<name>A0A5N6P448_9ASTR</name>